<evidence type="ECO:0008006" key="3">
    <source>
        <dbReference type="Google" id="ProtNLM"/>
    </source>
</evidence>
<dbReference type="EMBL" id="SUMC01000031">
    <property type="protein sequence ID" value="TKA08386.1"/>
    <property type="molecule type" value="Genomic_DNA"/>
</dbReference>
<dbReference type="OrthoDB" id="5143202at2"/>
<sequence length="309" mass="34352">MTRESEVLRAIRAQAACQDGVVTSTQLQTAGTEPAYLRRIVRAGRWVPLARGSYWVTVAPDGPSLRTRVRAVMLSYGSRVVAVHETAARLYGIEGLPKDDGILQLAVLTGHSMRGRPGVAISRLDLPPEAYHVVNGIRLTTPARTCADLLWRMDRPHAVSMLDSALHKGVLGPGDRSAVAAQLWNRPNAEQARSWLDLADPRAESPLETRVRLACLDDGLPSPVLQWRIPDPHQRSDWRIDLGWPAQLVGLEADGREEHDKPEALHRDRFRQNRLVTLVPGLTLLRVTWADTYAPGPFLSRLREALGRR</sequence>
<keyword evidence="2" id="KW-1185">Reference proteome</keyword>
<protein>
    <recommendedName>
        <fullName evidence="3">Type IV toxin-antitoxin system AbiEi family antitoxin domain-containing protein</fullName>
    </recommendedName>
</protein>
<reference evidence="1 2" key="1">
    <citation type="submission" date="2019-04" db="EMBL/GenBank/DDBJ databases">
        <title>Streptomyces oryziradicis sp. nov., a novel actinomycete isolated from rhizosphere soil of rice (Oryza sativa L.).</title>
        <authorList>
            <person name="Li C."/>
        </authorList>
    </citation>
    <scope>NUCLEOTIDE SEQUENCE [LARGE SCALE GENOMIC DNA]</scope>
    <source>
        <strain evidence="1 2">NEAU-C40</strain>
    </source>
</reference>
<dbReference type="AlphaFoldDB" id="A0A4U0SFY3"/>
<evidence type="ECO:0000313" key="2">
    <source>
        <dbReference type="Proteomes" id="UP000305778"/>
    </source>
</evidence>
<organism evidence="1 2">
    <name type="scientific">Actinacidiphila oryziradicis</name>
    <dbReference type="NCBI Taxonomy" id="2571141"/>
    <lineage>
        <taxon>Bacteria</taxon>
        <taxon>Bacillati</taxon>
        <taxon>Actinomycetota</taxon>
        <taxon>Actinomycetes</taxon>
        <taxon>Kitasatosporales</taxon>
        <taxon>Streptomycetaceae</taxon>
        <taxon>Actinacidiphila</taxon>
    </lineage>
</organism>
<comment type="caution">
    <text evidence="1">The sequence shown here is derived from an EMBL/GenBank/DDBJ whole genome shotgun (WGS) entry which is preliminary data.</text>
</comment>
<name>A0A4U0SFY3_9ACTN</name>
<proteinExistence type="predicted"/>
<evidence type="ECO:0000313" key="1">
    <source>
        <dbReference type="EMBL" id="TKA08386.1"/>
    </source>
</evidence>
<accession>A0A4U0SFY3</accession>
<dbReference type="RefSeq" id="WP_136726765.1">
    <property type="nucleotide sequence ID" value="NZ_SUMC01000031.1"/>
</dbReference>
<gene>
    <name evidence="1" type="ORF">FCI23_28255</name>
</gene>
<dbReference type="Proteomes" id="UP000305778">
    <property type="component" value="Unassembled WGS sequence"/>
</dbReference>